<comment type="caution">
    <text evidence="1">The sequence shown here is derived from an EMBL/GenBank/DDBJ whole genome shotgun (WGS) entry which is preliminary data.</text>
</comment>
<gene>
    <name evidence="1" type="ORF">ONZ43_g7491</name>
</gene>
<evidence type="ECO:0000313" key="1">
    <source>
        <dbReference type="EMBL" id="KAJ8105273.1"/>
    </source>
</evidence>
<proteinExistence type="predicted"/>
<reference evidence="1" key="1">
    <citation type="submission" date="2022-11" db="EMBL/GenBank/DDBJ databases">
        <title>Genome Sequence of Nemania bipapillata.</title>
        <authorList>
            <person name="Buettner E."/>
        </authorList>
    </citation>
    <scope>NUCLEOTIDE SEQUENCE</scope>
    <source>
        <strain evidence="1">CP14</strain>
    </source>
</reference>
<evidence type="ECO:0000313" key="2">
    <source>
        <dbReference type="Proteomes" id="UP001153334"/>
    </source>
</evidence>
<accession>A0ACC2HRC3</accession>
<dbReference type="EMBL" id="JAPESX010003292">
    <property type="protein sequence ID" value="KAJ8105273.1"/>
    <property type="molecule type" value="Genomic_DNA"/>
</dbReference>
<name>A0ACC2HRC3_9PEZI</name>
<organism evidence="1 2">
    <name type="scientific">Nemania bipapillata</name>
    <dbReference type="NCBI Taxonomy" id="110536"/>
    <lineage>
        <taxon>Eukaryota</taxon>
        <taxon>Fungi</taxon>
        <taxon>Dikarya</taxon>
        <taxon>Ascomycota</taxon>
        <taxon>Pezizomycotina</taxon>
        <taxon>Sordariomycetes</taxon>
        <taxon>Xylariomycetidae</taxon>
        <taxon>Xylariales</taxon>
        <taxon>Xylariaceae</taxon>
        <taxon>Nemania</taxon>
    </lineage>
</organism>
<keyword evidence="2" id="KW-1185">Reference proteome</keyword>
<protein>
    <submittedName>
        <fullName evidence="1">Uncharacterized protein</fullName>
    </submittedName>
</protein>
<dbReference type="Proteomes" id="UP001153334">
    <property type="component" value="Unassembled WGS sequence"/>
</dbReference>
<sequence length="326" mass="34894">MAFAAVHYPADKDQGQLSFWPDNDELAITGDHFFDQFVTFDTGDAATLGGGVLEDPPSPSILLESLQNELESSAPAPLDLPPDGSQTEIPVTSTDQPVVTAAAQATPENQADASPVAPTALAQDPILSTGSISDSELLHLEGISLQSSPPRRNVTAPSTPPPPTAPLSPHKRSRFVETVYATMRRAPHRPKLAKQEQFPQIDMSDLDAFLADPRSGLDSIFDVNYDEFADPADIIKPEPIDCNGLPATPPLSSRIGFVSGHIDDPFCDDILGAPALIHQSKHPDVTTPIDTPVINGETFFNNHAAAPHKLSRVALGGYPDRPQIQR</sequence>